<dbReference type="GO" id="GO:0006508">
    <property type="term" value="P:proteolysis"/>
    <property type="evidence" value="ECO:0007669"/>
    <property type="project" value="InterPro"/>
</dbReference>
<dbReference type="Gene3D" id="2.120.10.30">
    <property type="entry name" value="TolB, C-terminal domain"/>
    <property type="match status" value="1"/>
</dbReference>
<dbReference type="InterPro" id="IPR001375">
    <property type="entry name" value="Peptidase_S9_cat"/>
</dbReference>
<dbReference type="AlphaFoldDB" id="A0A5C1YNA7"/>
<dbReference type="GO" id="GO:0008236">
    <property type="term" value="F:serine-type peptidase activity"/>
    <property type="evidence" value="ECO:0007669"/>
    <property type="project" value="InterPro"/>
</dbReference>
<reference evidence="2 3" key="1">
    <citation type="submission" date="2019-09" db="EMBL/GenBank/DDBJ databases">
        <title>Genome sequencing of strain KACC 21233.</title>
        <authorList>
            <person name="Heo J."/>
            <person name="Kim S.-J."/>
            <person name="Kim J.-S."/>
            <person name="Hong S.-B."/>
            <person name="Kwon S.-W."/>
        </authorList>
    </citation>
    <scope>NUCLEOTIDE SEQUENCE [LARGE SCALE GENOMIC DNA]</scope>
    <source>
        <strain evidence="2 3">KACC 21233</strain>
    </source>
</reference>
<dbReference type="InterPro" id="IPR029058">
    <property type="entry name" value="AB_hydrolase_fold"/>
</dbReference>
<name>A0A5C1YNA7_9PROT</name>
<dbReference type="InterPro" id="IPR011042">
    <property type="entry name" value="6-blade_b-propeller_TolB-like"/>
</dbReference>
<evidence type="ECO:0000313" key="2">
    <source>
        <dbReference type="EMBL" id="QEO16965.1"/>
    </source>
</evidence>
<sequence length="651" mass="70497">MTDQPTPQTDQRQPLPCGAWPSPVTAALVAGKTLTLSEVGTDGQAVFWLERRPAENGRTVLMRWTQTQGVQEAAPAGADVGTRVQEYGGGAYAVDARGLVYSERSTGAVWRVPNGQPASVVGEGGGLRYADLRLDPHSDMILAVREDHRQPGEAQTALVALGGAADSSGLVLVEGADFYMSPSLSPDGSLMAWVEWTHPDMPWDATRLCIAHVQRSSDNQIRGLEIRRVLAGADGHESLGEPRWTDDGRLLVVTDRDGQWRVWEVPVHDENAGFKPYPAAEGEIGQPAWVFGQRSYQPLPDGACLFLSVREGESFCTLHAADGSSKPFPGRPEQCPVPLADGRFAWLDARFDSMPCIMVGDTAAHAMQSVQQAAPAVLDAADISCPESVWFPVGEGLCGHAFFYPPTNARARVPQDSLPPMIVQVHGGPTARAQDSFSFKVQWWTSRGFAVLDVNYGGSTGFGRAWRNRLKGQWGVVDVADCIAACDHMSRTGRIDPKRIAIRGSSAGGMTVLLALAESNLFAAGVSLYGVTDLRALAQETHKFESHYLEGLIGPWPQAESTYTARSPLNVASRIRAPILLLQGAEDKVVPPEQARSMAQALHAEGTLCVLREFPNEGHGFRREATIRVALDEELRFYGHVFGFTARVSDI</sequence>
<dbReference type="RefSeq" id="WP_149278645.1">
    <property type="nucleotide sequence ID" value="NZ_CP043506.1"/>
</dbReference>
<dbReference type="PANTHER" id="PTHR43056:SF5">
    <property type="entry name" value="PEPTIDASE S9 PROLYL OLIGOPEPTIDASE CATALYTIC DOMAIN-CONTAINING PROTEIN"/>
    <property type="match status" value="1"/>
</dbReference>
<dbReference type="PANTHER" id="PTHR43056">
    <property type="entry name" value="PEPTIDASE S9 PROLYL OLIGOPEPTIDASE"/>
    <property type="match status" value="1"/>
</dbReference>
<organism evidence="2 3">
    <name type="scientific">Acetobacter vaccinii</name>
    <dbReference type="NCBI Taxonomy" id="2592655"/>
    <lineage>
        <taxon>Bacteria</taxon>
        <taxon>Pseudomonadati</taxon>
        <taxon>Pseudomonadota</taxon>
        <taxon>Alphaproteobacteria</taxon>
        <taxon>Acetobacterales</taxon>
        <taxon>Acetobacteraceae</taxon>
        <taxon>Acetobacter</taxon>
    </lineage>
</organism>
<dbReference type="OrthoDB" id="1094230at2"/>
<dbReference type="Pfam" id="PF00326">
    <property type="entry name" value="Peptidase_S9"/>
    <property type="match status" value="1"/>
</dbReference>
<accession>A0A5C1YNA7</accession>
<dbReference type="Proteomes" id="UP000324536">
    <property type="component" value="Chromosome"/>
</dbReference>
<dbReference type="EMBL" id="CP043506">
    <property type="protein sequence ID" value="QEO16965.1"/>
    <property type="molecule type" value="Genomic_DNA"/>
</dbReference>
<evidence type="ECO:0000313" key="3">
    <source>
        <dbReference type="Proteomes" id="UP000324536"/>
    </source>
</evidence>
<dbReference type="SUPFAM" id="SSF53474">
    <property type="entry name" value="alpha/beta-Hydrolases"/>
    <property type="match status" value="1"/>
</dbReference>
<dbReference type="KEGG" id="acek:FLP30_03740"/>
<dbReference type="InterPro" id="IPR050585">
    <property type="entry name" value="Xaa-Pro_dipeptidyl-ppase/CocE"/>
</dbReference>
<feature type="domain" description="Peptidase S9 prolyl oligopeptidase catalytic" evidence="1">
    <location>
        <begin position="436"/>
        <end position="643"/>
    </location>
</feature>
<dbReference type="SUPFAM" id="SSF82171">
    <property type="entry name" value="DPP6 N-terminal domain-like"/>
    <property type="match status" value="1"/>
</dbReference>
<protein>
    <submittedName>
        <fullName evidence="2">S9 family peptidase</fullName>
    </submittedName>
</protein>
<dbReference type="Gene3D" id="3.40.50.1820">
    <property type="entry name" value="alpha/beta hydrolase"/>
    <property type="match status" value="1"/>
</dbReference>
<keyword evidence="3" id="KW-1185">Reference proteome</keyword>
<evidence type="ECO:0000259" key="1">
    <source>
        <dbReference type="Pfam" id="PF00326"/>
    </source>
</evidence>
<proteinExistence type="predicted"/>
<gene>
    <name evidence="2" type="ORF">FLP30_03740</name>
</gene>